<dbReference type="PANTHER" id="PTHR46825">
    <property type="entry name" value="D-ALANYL-D-ALANINE-CARBOXYPEPTIDASE/ENDOPEPTIDASE AMPH"/>
    <property type="match status" value="1"/>
</dbReference>
<organism evidence="4 5">
    <name type="scientific">Floricoccus penangensis</name>
    <dbReference type="NCBI Taxonomy" id="1859475"/>
    <lineage>
        <taxon>Bacteria</taxon>
        <taxon>Bacillati</taxon>
        <taxon>Bacillota</taxon>
        <taxon>Bacilli</taxon>
        <taxon>Lactobacillales</taxon>
        <taxon>Streptococcaceae</taxon>
        <taxon>Floricoccus</taxon>
    </lineage>
</organism>
<dbReference type="PANTHER" id="PTHR46825:SF11">
    <property type="entry name" value="PENICILLIN-BINDING PROTEIN 4"/>
    <property type="match status" value="1"/>
</dbReference>
<dbReference type="EMBL" id="MKIQ01000029">
    <property type="protein sequence ID" value="OFI46115.1"/>
    <property type="molecule type" value="Genomic_DNA"/>
</dbReference>
<keyword evidence="5" id="KW-1185">Reference proteome</keyword>
<dbReference type="InterPro" id="IPR001466">
    <property type="entry name" value="Beta-lactam-related"/>
</dbReference>
<dbReference type="Proteomes" id="UP000177273">
    <property type="component" value="Unassembled WGS sequence"/>
</dbReference>
<proteinExistence type="predicted"/>
<comment type="caution">
    <text evidence="4">The sequence shown here is derived from an EMBL/GenBank/DDBJ whole genome shotgun (WGS) entry which is preliminary data.</text>
</comment>
<evidence type="ECO:0000259" key="3">
    <source>
        <dbReference type="Pfam" id="PF00144"/>
    </source>
</evidence>
<keyword evidence="2" id="KW-0472">Membrane</keyword>
<dbReference type="AlphaFoldDB" id="A0A9Q5JFI9"/>
<dbReference type="Gene3D" id="3.40.710.10">
    <property type="entry name" value="DD-peptidase/beta-lactamase superfamily"/>
    <property type="match status" value="1"/>
</dbReference>
<dbReference type="RefSeq" id="WP_070788585.1">
    <property type="nucleotide sequence ID" value="NZ_MKIQ01000029.1"/>
</dbReference>
<evidence type="ECO:0000256" key="1">
    <source>
        <dbReference type="ARBA" id="ARBA00004370"/>
    </source>
</evidence>
<dbReference type="InterPro" id="IPR050491">
    <property type="entry name" value="AmpC-like"/>
</dbReference>
<dbReference type="Pfam" id="PF00144">
    <property type="entry name" value="Beta-lactamase"/>
    <property type="match status" value="1"/>
</dbReference>
<dbReference type="OrthoDB" id="9770183at2"/>
<name>A0A9Q5JFI9_9LACT</name>
<comment type="subcellular location">
    <subcellularLocation>
        <location evidence="1">Membrane</location>
    </subcellularLocation>
</comment>
<protein>
    <recommendedName>
        <fullName evidence="3">Beta-lactamase-related domain-containing protein</fullName>
    </recommendedName>
</protein>
<dbReference type="GO" id="GO:0016020">
    <property type="term" value="C:membrane"/>
    <property type="evidence" value="ECO:0007669"/>
    <property type="project" value="UniProtKB-SubCell"/>
</dbReference>
<evidence type="ECO:0000313" key="4">
    <source>
        <dbReference type="EMBL" id="OFI46115.1"/>
    </source>
</evidence>
<evidence type="ECO:0000313" key="5">
    <source>
        <dbReference type="Proteomes" id="UP000177273"/>
    </source>
</evidence>
<dbReference type="InterPro" id="IPR012338">
    <property type="entry name" value="Beta-lactam/transpept-like"/>
</dbReference>
<gene>
    <name evidence="4" type="ORF">BG262_05725</name>
</gene>
<reference evidence="5" key="1">
    <citation type="submission" date="2016-09" db="EMBL/GenBank/DDBJ databases">
        <title>Draft genome sequence of a novel species of the family Streptococcaceae isolated from flowers.</title>
        <authorList>
            <person name="Chuah L.-O."/>
            <person name="Yap K.-P."/>
            <person name="Thong K.L."/>
            <person name="Liong M.T."/>
            <person name="Ahmad R."/>
            <person name="Rusul G."/>
        </authorList>
    </citation>
    <scope>NUCLEOTIDE SEQUENCE [LARGE SCALE GENOMIC DNA]</scope>
    <source>
        <strain evidence="5">HibF3</strain>
    </source>
</reference>
<sequence length="348" mass="40458">MKKELKNHLEKLHQLEEKYDFNGAISIIDDKNILDVFSLGYSDIENQIPFASNTKSCIGSLTKQFTALAIMLLVEEDKIKLDQLISDFFPSYPYSNQITIRMLLNMTSGIPDYVIICMEERKLEANTKNFSEEEQYFFDLENDEKDYQYDVMRVLDIISKHQLNFSPDSKFEYSNSNYFLLGDIIEQVSNTTYSDYISENILNKLAMKDSSCHALDAEAESYLFVDNELRKFSRQNHSGADGSIVSTIADLSIWVQAILNHEILSEESWKEIFNLKFDAYGFGWFKLGDWFYHGGLIKGYQAEIFISFEARIAMLMLYNLERKPEIGQVAMDKEGTWRSQLLEILKIR</sequence>
<feature type="domain" description="Beta-lactamase-related" evidence="3">
    <location>
        <begin position="23"/>
        <end position="324"/>
    </location>
</feature>
<dbReference type="SUPFAM" id="SSF56601">
    <property type="entry name" value="beta-lactamase/transpeptidase-like"/>
    <property type="match status" value="1"/>
</dbReference>
<accession>A0A9Q5JFI9</accession>
<evidence type="ECO:0000256" key="2">
    <source>
        <dbReference type="ARBA" id="ARBA00023136"/>
    </source>
</evidence>